<evidence type="ECO:0000259" key="8">
    <source>
        <dbReference type="Pfam" id="PF02687"/>
    </source>
</evidence>
<dbReference type="Pfam" id="PF02687">
    <property type="entry name" value="FtsX"/>
    <property type="match status" value="1"/>
</dbReference>
<evidence type="ECO:0000256" key="5">
    <source>
        <dbReference type="ARBA" id="ARBA00022989"/>
    </source>
</evidence>
<feature type="transmembrane region" description="Helical" evidence="7">
    <location>
        <begin position="318"/>
        <end position="346"/>
    </location>
</feature>
<protein>
    <recommendedName>
        <fullName evidence="12">ABC transporter permease</fullName>
    </recommendedName>
</protein>
<keyword evidence="5 7" id="KW-1133">Transmembrane helix</keyword>
<dbReference type="AlphaFoldDB" id="K2NK71"/>
<dbReference type="RefSeq" id="WP_009453007.1">
    <property type="nucleotide sequence ID" value="NZ_AMSI01000039.1"/>
</dbReference>
<proteinExistence type="inferred from homology"/>
<dbReference type="Proteomes" id="UP000007374">
    <property type="component" value="Unassembled WGS sequence"/>
</dbReference>
<comment type="caution">
    <text evidence="10">The sequence shown here is derived from an EMBL/GenBank/DDBJ whole genome shotgun (WGS) entry which is preliminary data.</text>
</comment>
<feature type="transmembrane region" description="Helical" evidence="7">
    <location>
        <begin position="21"/>
        <end position="48"/>
    </location>
</feature>
<dbReference type="GO" id="GO:0044874">
    <property type="term" value="P:lipoprotein localization to outer membrane"/>
    <property type="evidence" value="ECO:0007669"/>
    <property type="project" value="TreeGrafter"/>
</dbReference>
<evidence type="ECO:0008006" key="12">
    <source>
        <dbReference type="Google" id="ProtNLM"/>
    </source>
</evidence>
<evidence type="ECO:0000256" key="2">
    <source>
        <dbReference type="ARBA" id="ARBA00005236"/>
    </source>
</evidence>
<dbReference type="STRING" id="721133.SAMN05216176_1299"/>
<evidence type="ECO:0000256" key="1">
    <source>
        <dbReference type="ARBA" id="ARBA00004651"/>
    </source>
</evidence>
<keyword evidence="6 7" id="KW-0472">Membrane</keyword>
<feature type="domain" description="ABC3 transporter permease C-terminal" evidence="8">
    <location>
        <begin position="281"/>
        <end position="396"/>
    </location>
</feature>
<sequence>MIYCFKFAWRYLTSSKLQTGLLVLGVAVGVFVFVFISALIGGLGSFLVDRTVGDISHVTVETPRLDPVLLMAPADGSIQAVYQREVGQREILRTADAFLPSLETLVGVKAVSPQIIGNGFVIRGQSRAPVAVTGVESQKVSAIADIASNLRSGEARLTNSTVIIGVRMADDLGIGVGQIINLQSDRGVERSLVVTGLFSLGVEALDARAAFVSLAAARSLFDLEQGINRIEIKLDDLEAADDYAQRIAAMTGLKATSWTEGNAQLIEGLSAQANSGDLIKAFALVTIVIGVASALLLSTYRRRPEIGIMRAMGASRAFVVGVFVIQGTLIGVIGGVAGAIIGYLVLSPFPLPENAPPGGFPIDARQGAYAVAVVLTTIGAIFASILPARAAARVDPVEVIGS</sequence>
<keyword evidence="3" id="KW-1003">Cell membrane</keyword>
<dbReference type="PATRIC" id="fig|1231190.3.peg.4903"/>
<dbReference type="EMBL" id="AMSI01000039">
    <property type="protein sequence ID" value="EKF39845.1"/>
    <property type="molecule type" value="Genomic_DNA"/>
</dbReference>
<organism evidence="10 11">
    <name type="scientific">Nitratireductor indicus C115</name>
    <dbReference type="NCBI Taxonomy" id="1231190"/>
    <lineage>
        <taxon>Bacteria</taxon>
        <taxon>Pseudomonadati</taxon>
        <taxon>Pseudomonadota</taxon>
        <taxon>Alphaproteobacteria</taxon>
        <taxon>Hyphomicrobiales</taxon>
        <taxon>Phyllobacteriaceae</taxon>
        <taxon>Nitratireductor</taxon>
    </lineage>
</organism>
<dbReference type="InterPro" id="IPR025857">
    <property type="entry name" value="MacB_PCD"/>
</dbReference>
<feature type="domain" description="MacB-like periplasmic core" evidence="9">
    <location>
        <begin position="19"/>
        <end position="249"/>
    </location>
</feature>
<comment type="subcellular location">
    <subcellularLocation>
        <location evidence="1">Cell membrane</location>
        <topology evidence="1">Multi-pass membrane protein</topology>
    </subcellularLocation>
</comment>
<feature type="transmembrane region" description="Helical" evidence="7">
    <location>
        <begin position="278"/>
        <end position="297"/>
    </location>
</feature>
<name>K2NK71_9HYPH</name>
<dbReference type="PANTHER" id="PTHR30489">
    <property type="entry name" value="LIPOPROTEIN-RELEASING SYSTEM TRANSMEMBRANE PROTEIN LOLE"/>
    <property type="match status" value="1"/>
</dbReference>
<evidence type="ECO:0000259" key="9">
    <source>
        <dbReference type="Pfam" id="PF12704"/>
    </source>
</evidence>
<reference evidence="10 11" key="1">
    <citation type="journal article" date="2012" name="J. Bacteriol.">
        <title>Genome Sequence of Nitratireductor indicus Type Strain C115.</title>
        <authorList>
            <person name="Lai Q."/>
            <person name="Li G."/>
            <person name="Yu Z."/>
            <person name="Shao Z."/>
        </authorList>
    </citation>
    <scope>NUCLEOTIDE SEQUENCE [LARGE SCALE GENOMIC DNA]</scope>
    <source>
        <strain evidence="10 11">C115</strain>
    </source>
</reference>
<dbReference type="InterPro" id="IPR003838">
    <property type="entry name" value="ABC3_permease_C"/>
</dbReference>
<dbReference type="InterPro" id="IPR051447">
    <property type="entry name" value="Lipoprotein-release_system"/>
</dbReference>
<evidence type="ECO:0000256" key="6">
    <source>
        <dbReference type="ARBA" id="ARBA00023136"/>
    </source>
</evidence>
<comment type="similarity">
    <text evidence="2">Belongs to the ABC-4 integral membrane protein family. LolC/E subfamily.</text>
</comment>
<gene>
    <name evidence="10" type="ORF">NA8A_23824</name>
</gene>
<dbReference type="GO" id="GO:0098797">
    <property type="term" value="C:plasma membrane protein complex"/>
    <property type="evidence" value="ECO:0007669"/>
    <property type="project" value="TreeGrafter"/>
</dbReference>
<evidence type="ECO:0000313" key="10">
    <source>
        <dbReference type="EMBL" id="EKF39845.1"/>
    </source>
</evidence>
<evidence type="ECO:0000256" key="7">
    <source>
        <dbReference type="SAM" id="Phobius"/>
    </source>
</evidence>
<evidence type="ECO:0000313" key="11">
    <source>
        <dbReference type="Proteomes" id="UP000007374"/>
    </source>
</evidence>
<dbReference type="OrthoDB" id="9770036at2"/>
<feature type="transmembrane region" description="Helical" evidence="7">
    <location>
        <begin position="366"/>
        <end position="386"/>
    </location>
</feature>
<keyword evidence="11" id="KW-1185">Reference proteome</keyword>
<dbReference type="PANTHER" id="PTHR30489:SF0">
    <property type="entry name" value="LIPOPROTEIN-RELEASING SYSTEM TRANSMEMBRANE PROTEIN LOLE"/>
    <property type="match status" value="1"/>
</dbReference>
<keyword evidence="4 7" id="KW-0812">Transmembrane</keyword>
<dbReference type="eggNOG" id="COG4591">
    <property type="taxonomic scope" value="Bacteria"/>
</dbReference>
<dbReference type="Pfam" id="PF12704">
    <property type="entry name" value="MacB_PCD"/>
    <property type="match status" value="1"/>
</dbReference>
<evidence type="ECO:0000256" key="3">
    <source>
        <dbReference type="ARBA" id="ARBA00022475"/>
    </source>
</evidence>
<evidence type="ECO:0000256" key="4">
    <source>
        <dbReference type="ARBA" id="ARBA00022692"/>
    </source>
</evidence>
<accession>K2NK71</accession>